<dbReference type="PANTHER" id="PTHR13350">
    <property type="entry name" value="INTEGRATOR COMPLEX SUBUNIT 8"/>
    <property type="match status" value="1"/>
</dbReference>
<comment type="subcellular location">
    <subcellularLocation>
        <location evidence="2">Chromosome</location>
    </subcellularLocation>
    <subcellularLocation>
        <location evidence="1">Nucleus</location>
    </subcellularLocation>
</comment>
<evidence type="ECO:0000256" key="1">
    <source>
        <dbReference type="ARBA" id="ARBA00004123"/>
    </source>
</evidence>
<dbReference type="GO" id="GO:0034472">
    <property type="term" value="P:snRNA 3'-end processing"/>
    <property type="evidence" value="ECO:0007669"/>
    <property type="project" value="InterPro"/>
</dbReference>
<protein>
    <recommendedName>
        <fullName evidence="7">INTS8 TPR repeats domain-containing protein</fullName>
    </recommendedName>
</protein>
<dbReference type="STRING" id="37546.A0A1B0G7N9"/>
<evidence type="ECO:0000256" key="4">
    <source>
        <dbReference type="ARBA" id="ARBA00022454"/>
    </source>
</evidence>
<dbReference type="PANTHER" id="PTHR13350:SF1">
    <property type="entry name" value="INTEGRATOR COMPLEX SUBUNIT 8"/>
    <property type="match status" value="1"/>
</dbReference>
<sequence>MLCEDILNMPVPPLAAETVLWFEFLLDPTLITKHLKKVNPEPSALELMSQFISMTPDTILPQQFNVTPTSEPLAAVSSSSTPVPSNEGLFLTHKQMALKVLALKVATWLKWNLDVLEKNLPIPKQLFLLRDLCTLSFGKKVGIPLSADFQMKITNEGNEKAARFALTFYHRWVLRLQILKDIALKSARPSLGNMFVPLEPMHQFFAPEIPPQASIEYLQELCKSNESFYIFTYDTFAPLHPNDENQHMAQKFENMLKISLAELRTQIYFDLDIVEILKLDNREREIPLVNRRMLELDIEGSISQGILKESRQLEMQVAALNVVRSTFEEGNIFANTDFFEKYQQLNCFATLVEYNQDVLPYSSLTEKNNLKQFLINVILKHQQKQWLSELKRLSIFSTKEIADLEKQIQEEEIPTPPLALLHEWKFNSKMLRIEIGSLERQLISCTNANTVRKLLVKLASTNPAKPLWTVNPSWEIATPLKSVLMSMARGFLQDFAYVLLGKARELTAKGDFIGAVSLLSVLKSETQRSDISNASIISKLGKLVNWEILLIQITQCLEEWNRKPLDLQSLGNRCKQCLNSLQSNDNIIPRIEIIENCAVMLLNLNEWNALMFLDKRLPQLELPITFAATFLDMEKMKGSKKICRDAWDLVLTMFLNNNAKRGNSGNNAGGGGNPSTSAVGGGSGGSSRNSPCLAISTGLQPFFKKIRHQMVFNLAISLLSKIHNLLKDDPNYDLNGEYMQLWPTTVNNIADDYIIRKMIRCSSNLGCHMQATVLCQFLEEIDYAIVFKNLTEKSSNFTDAMDAYYNCIWDTTLLEFIINLHAKRGEHSRKLEAVAIMGTLELNANNNEEIKREAAAIRKSRFLRALAKQYLL</sequence>
<dbReference type="GO" id="GO:0032039">
    <property type="term" value="C:integrator complex"/>
    <property type="evidence" value="ECO:0007669"/>
    <property type="project" value="TreeGrafter"/>
</dbReference>
<reference evidence="8" key="1">
    <citation type="submission" date="2020-05" db="UniProtKB">
        <authorList>
            <consortium name="EnsemblMetazoa"/>
        </authorList>
    </citation>
    <scope>IDENTIFICATION</scope>
    <source>
        <strain evidence="8">Yale</strain>
    </source>
</reference>
<name>A0A1B0G7N9_GLOMM</name>
<evidence type="ECO:0000256" key="3">
    <source>
        <dbReference type="ARBA" id="ARBA00007147"/>
    </source>
</evidence>
<evidence type="ECO:0000313" key="9">
    <source>
        <dbReference type="Proteomes" id="UP000092444"/>
    </source>
</evidence>
<dbReference type="PhylomeDB" id="A0A1B0G7N9"/>
<dbReference type="InterPro" id="IPR038751">
    <property type="entry name" value="INTS8"/>
</dbReference>
<evidence type="ECO:0000259" key="7">
    <source>
        <dbReference type="Pfam" id="PF25756"/>
    </source>
</evidence>
<dbReference type="GO" id="GO:0005694">
    <property type="term" value="C:chromosome"/>
    <property type="evidence" value="ECO:0007669"/>
    <property type="project" value="UniProtKB-SubCell"/>
</dbReference>
<dbReference type="Pfam" id="PF25756">
    <property type="entry name" value="TPR_INTS8"/>
    <property type="match status" value="1"/>
</dbReference>
<dbReference type="VEuPathDB" id="VectorBase:GMOY009331"/>
<keyword evidence="5" id="KW-0539">Nucleus</keyword>
<feature type="domain" description="INTS8 TPR repeats" evidence="7">
    <location>
        <begin position="433"/>
        <end position="748"/>
    </location>
</feature>
<dbReference type="EnsemblMetazoa" id="GMOY009331-RA">
    <property type="protein sequence ID" value="GMOY009331-PA"/>
    <property type="gene ID" value="GMOY009331"/>
</dbReference>
<keyword evidence="9" id="KW-1185">Reference proteome</keyword>
<evidence type="ECO:0000256" key="5">
    <source>
        <dbReference type="ARBA" id="ARBA00023242"/>
    </source>
</evidence>
<dbReference type="EMBL" id="CCAG010016887">
    <property type="status" value="NOT_ANNOTATED_CDS"/>
    <property type="molecule type" value="Genomic_DNA"/>
</dbReference>
<keyword evidence="4" id="KW-0158">Chromosome</keyword>
<feature type="region of interest" description="Disordered" evidence="6">
    <location>
        <begin position="662"/>
        <end position="684"/>
    </location>
</feature>
<organism evidence="8 9">
    <name type="scientific">Glossina morsitans morsitans</name>
    <name type="common">Savannah tsetse fly</name>
    <dbReference type="NCBI Taxonomy" id="37546"/>
    <lineage>
        <taxon>Eukaryota</taxon>
        <taxon>Metazoa</taxon>
        <taxon>Ecdysozoa</taxon>
        <taxon>Arthropoda</taxon>
        <taxon>Hexapoda</taxon>
        <taxon>Insecta</taxon>
        <taxon>Pterygota</taxon>
        <taxon>Neoptera</taxon>
        <taxon>Endopterygota</taxon>
        <taxon>Diptera</taxon>
        <taxon>Brachycera</taxon>
        <taxon>Muscomorpha</taxon>
        <taxon>Hippoboscoidea</taxon>
        <taxon>Glossinidae</taxon>
        <taxon>Glossina</taxon>
    </lineage>
</organism>
<dbReference type="AlphaFoldDB" id="A0A1B0G7N9"/>
<evidence type="ECO:0000256" key="2">
    <source>
        <dbReference type="ARBA" id="ARBA00004286"/>
    </source>
</evidence>
<dbReference type="Proteomes" id="UP000092444">
    <property type="component" value="Unassembled WGS sequence"/>
</dbReference>
<dbReference type="InterPro" id="IPR057980">
    <property type="entry name" value="TPR_INTS8"/>
</dbReference>
<feature type="compositionally biased region" description="Gly residues" evidence="6">
    <location>
        <begin position="667"/>
        <end position="684"/>
    </location>
</feature>
<comment type="similarity">
    <text evidence="3">Belongs to the Integrator subunit 8 family.</text>
</comment>
<evidence type="ECO:0000313" key="8">
    <source>
        <dbReference type="EnsemblMetazoa" id="GMOY009331-PA"/>
    </source>
</evidence>
<accession>A0A1B0G7N9</accession>
<evidence type="ECO:0000256" key="6">
    <source>
        <dbReference type="SAM" id="MobiDB-lite"/>
    </source>
</evidence>
<proteinExistence type="inferred from homology"/>